<organism evidence="6 7">
    <name type="scientific">Puccinia coronata f. sp. avenae</name>
    <dbReference type="NCBI Taxonomy" id="200324"/>
    <lineage>
        <taxon>Eukaryota</taxon>
        <taxon>Fungi</taxon>
        <taxon>Dikarya</taxon>
        <taxon>Basidiomycota</taxon>
        <taxon>Pucciniomycotina</taxon>
        <taxon>Pucciniomycetes</taxon>
        <taxon>Pucciniales</taxon>
        <taxon>Pucciniaceae</taxon>
        <taxon>Puccinia</taxon>
    </lineage>
</organism>
<comment type="similarity">
    <text evidence="1">Belongs to the universal ribosomal protein uL4 family.</text>
</comment>
<dbReference type="Pfam" id="PF00573">
    <property type="entry name" value="Ribosomal_L4"/>
    <property type="match status" value="1"/>
</dbReference>
<keyword evidence="3" id="KW-0687">Ribonucleoprotein</keyword>
<dbReference type="PANTHER" id="PTHR10746">
    <property type="entry name" value="50S RIBOSOMAL PROTEIN L4"/>
    <property type="match status" value="1"/>
</dbReference>
<gene>
    <name evidence="6" type="ORF">PCASD_05245</name>
</gene>
<proteinExistence type="inferred from homology"/>
<reference evidence="6 7" key="1">
    <citation type="submission" date="2017-11" db="EMBL/GenBank/DDBJ databases">
        <title>De novo assembly and phasing of dikaryotic genomes from two isolates of Puccinia coronata f. sp. avenae, the causal agent of oat crown rust.</title>
        <authorList>
            <person name="Miller M.E."/>
            <person name="Zhang Y."/>
            <person name="Omidvar V."/>
            <person name="Sperschneider J."/>
            <person name="Schwessinger B."/>
            <person name="Raley C."/>
            <person name="Palmer J.M."/>
            <person name="Garnica D."/>
            <person name="Upadhyaya N."/>
            <person name="Rathjen J."/>
            <person name="Taylor J.M."/>
            <person name="Park R.F."/>
            <person name="Dodds P.N."/>
            <person name="Hirsch C.D."/>
            <person name="Kianian S.F."/>
            <person name="Figueroa M."/>
        </authorList>
    </citation>
    <scope>NUCLEOTIDE SEQUENCE [LARGE SCALE GENOMIC DNA]</scope>
    <source>
        <strain evidence="6">12SD80</strain>
    </source>
</reference>
<evidence type="ECO:0000256" key="4">
    <source>
        <dbReference type="ARBA" id="ARBA00040565"/>
    </source>
</evidence>
<dbReference type="GO" id="GO:0005840">
    <property type="term" value="C:ribosome"/>
    <property type="evidence" value="ECO:0007669"/>
    <property type="project" value="UniProtKB-KW"/>
</dbReference>
<dbReference type="PANTHER" id="PTHR10746:SF6">
    <property type="entry name" value="LARGE RIBOSOMAL SUBUNIT PROTEIN UL4M"/>
    <property type="match status" value="1"/>
</dbReference>
<evidence type="ECO:0000256" key="3">
    <source>
        <dbReference type="ARBA" id="ARBA00023274"/>
    </source>
</evidence>
<evidence type="ECO:0000256" key="5">
    <source>
        <dbReference type="SAM" id="MobiDB-lite"/>
    </source>
</evidence>
<feature type="region of interest" description="Disordered" evidence="5">
    <location>
        <begin position="14"/>
        <end position="34"/>
    </location>
</feature>
<dbReference type="Proteomes" id="UP000235392">
    <property type="component" value="Unassembled WGS sequence"/>
</dbReference>
<dbReference type="Gene3D" id="3.40.1370.10">
    <property type="match status" value="1"/>
</dbReference>
<evidence type="ECO:0000256" key="1">
    <source>
        <dbReference type="ARBA" id="ARBA00010528"/>
    </source>
</evidence>
<dbReference type="GO" id="GO:0006412">
    <property type="term" value="P:translation"/>
    <property type="evidence" value="ECO:0007669"/>
    <property type="project" value="InterPro"/>
</dbReference>
<dbReference type="InterPro" id="IPR023574">
    <property type="entry name" value="Ribosomal_uL4_dom_sf"/>
</dbReference>
<keyword evidence="2" id="KW-0689">Ribosomal protein</keyword>
<protein>
    <recommendedName>
        <fullName evidence="4">Large ribosomal subunit protein uL4m</fullName>
    </recommendedName>
</protein>
<sequence>MSTLASRVKLGRPFSSLQQQQQQQQKQQQLQQTSTYQEPIAGLTHGQSVQHVRLHKFDITQPELEAHPQDLVFPLSSFVFGQPFRSDIIHRCVNFERSLMRSGSANTKTRSEVAMSGRKLRPQKGSGRARLGDASSPTLRKGGAAFGPKPKDWAQGIQRKVWELGLRTILSQRWREGRLLVVDRFEMHGREQASAELAKLVKYRNWSSAVIIAGGNWGTEATGWRGPGLLRDALARTHLVHDGIRLGQTGPAWARIQRTQVLPVLNQIDLAHPSDLRPGKPHPADLKPGHIGIYHLLLRKFTILDLNAVRHLEHFLTRDLRHPISALGISPNEAHYQSLLAKQSLAEPFHHHHHLFSLDSFLSHRS</sequence>
<dbReference type="EMBL" id="PGCI01000604">
    <property type="protein sequence ID" value="PLW24757.1"/>
    <property type="molecule type" value="Genomic_DNA"/>
</dbReference>
<dbReference type="SUPFAM" id="SSF52166">
    <property type="entry name" value="Ribosomal protein L4"/>
    <property type="match status" value="1"/>
</dbReference>
<accession>A0A2N5TGX6</accession>
<evidence type="ECO:0000256" key="2">
    <source>
        <dbReference type="ARBA" id="ARBA00022980"/>
    </source>
</evidence>
<name>A0A2N5TGX6_9BASI</name>
<dbReference type="InterPro" id="IPR013005">
    <property type="entry name" value="Ribosomal_uL4-like"/>
</dbReference>
<evidence type="ECO:0000313" key="7">
    <source>
        <dbReference type="Proteomes" id="UP000235392"/>
    </source>
</evidence>
<evidence type="ECO:0000313" key="6">
    <source>
        <dbReference type="EMBL" id="PLW24757.1"/>
    </source>
</evidence>
<dbReference type="AlphaFoldDB" id="A0A2N5TGX6"/>
<feature type="compositionally biased region" description="Low complexity" evidence="5">
    <location>
        <begin position="17"/>
        <end position="32"/>
    </location>
</feature>
<dbReference type="GO" id="GO:0003735">
    <property type="term" value="F:structural constituent of ribosome"/>
    <property type="evidence" value="ECO:0007669"/>
    <property type="project" value="InterPro"/>
</dbReference>
<feature type="region of interest" description="Disordered" evidence="5">
    <location>
        <begin position="116"/>
        <end position="147"/>
    </location>
</feature>
<dbReference type="GO" id="GO:1990904">
    <property type="term" value="C:ribonucleoprotein complex"/>
    <property type="evidence" value="ECO:0007669"/>
    <property type="project" value="UniProtKB-KW"/>
</dbReference>
<dbReference type="InterPro" id="IPR002136">
    <property type="entry name" value="Ribosomal_uL4"/>
</dbReference>
<comment type="caution">
    <text evidence="6">The sequence shown here is derived from an EMBL/GenBank/DDBJ whole genome shotgun (WGS) entry which is preliminary data.</text>
</comment>